<evidence type="ECO:0000313" key="2">
    <source>
        <dbReference type="Proteomes" id="UP001152320"/>
    </source>
</evidence>
<keyword evidence="2" id="KW-1185">Reference proteome</keyword>
<sequence>MRLNTAPLRARRPTESLMIKLARTRSDIAFLSKCKKFNLIPRGLLLKNPMLNSGGPQAEKICKRASELL</sequence>
<dbReference type="Proteomes" id="UP001152320">
    <property type="component" value="Chromosome 16"/>
</dbReference>
<protein>
    <submittedName>
        <fullName evidence="1">Uncharacterized protein</fullName>
    </submittedName>
</protein>
<proteinExistence type="predicted"/>
<organism evidence="1 2">
    <name type="scientific">Holothuria leucospilota</name>
    <name type="common">Black long sea cucumber</name>
    <name type="synonym">Mertensiothuria leucospilota</name>
    <dbReference type="NCBI Taxonomy" id="206669"/>
    <lineage>
        <taxon>Eukaryota</taxon>
        <taxon>Metazoa</taxon>
        <taxon>Echinodermata</taxon>
        <taxon>Eleutherozoa</taxon>
        <taxon>Echinozoa</taxon>
        <taxon>Holothuroidea</taxon>
        <taxon>Aspidochirotacea</taxon>
        <taxon>Aspidochirotida</taxon>
        <taxon>Holothuriidae</taxon>
        <taxon>Holothuria</taxon>
    </lineage>
</organism>
<name>A0A9Q1BJA1_HOLLE</name>
<dbReference type="EMBL" id="JAIZAY010000016">
    <property type="protein sequence ID" value="KAJ8027653.1"/>
    <property type="molecule type" value="Genomic_DNA"/>
</dbReference>
<comment type="caution">
    <text evidence="1">The sequence shown here is derived from an EMBL/GenBank/DDBJ whole genome shotgun (WGS) entry which is preliminary data.</text>
</comment>
<evidence type="ECO:0000313" key="1">
    <source>
        <dbReference type="EMBL" id="KAJ8027653.1"/>
    </source>
</evidence>
<reference evidence="1" key="1">
    <citation type="submission" date="2021-10" db="EMBL/GenBank/DDBJ databases">
        <title>Tropical sea cucumber genome reveals ecological adaptation and Cuvierian tubules defense mechanism.</title>
        <authorList>
            <person name="Chen T."/>
        </authorList>
    </citation>
    <scope>NUCLEOTIDE SEQUENCE</scope>
    <source>
        <strain evidence="1">Nanhai2018</strain>
        <tissue evidence="1">Muscle</tissue>
    </source>
</reference>
<gene>
    <name evidence="1" type="ORF">HOLleu_32854</name>
</gene>
<accession>A0A9Q1BJA1</accession>
<dbReference type="AlphaFoldDB" id="A0A9Q1BJA1"/>